<gene>
    <name evidence="3" type="ORF">AUP40_13370</name>
</gene>
<comment type="caution">
    <text evidence="3">The sequence shown here is derived from an EMBL/GenBank/DDBJ whole genome shotgun (WGS) entry which is preliminary data.</text>
</comment>
<keyword evidence="2" id="KW-0472">Membrane</keyword>
<evidence type="ECO:0000256" key="1">
    <source>
        <dbReference type="SAM" id="MobiDB-lite"/>
    </source>
</evidence>
<dbReference type="EMBL" id="LPXL01000015">
    <property type="protein sequence ID" value="KZD05017.1"/>
    <property type="molecule type" value="Genomic_DNA"/>
</dbReference>
<evidence type="ECO:0000313" key="3">
    <source>
        <dbReference type="EMBL" id="KZD05017.1"/>
    </source>
</evidence>
<reference evidence="3 4" key="1">
    <citation type="submission" date="2015-12" db="EMBL/GenBank/DDBJ databases">
        <title>Genome sequence of Thalassospira xiamenensis MCCC 1A03005.</title>
        <authorList>
            <person name="Lu L."/>
            <person name="Lai Q."/>
            <person name="Shao Z."/>
            <person name="Qian P."/>
        </authorList>
    </citation>
    <scope>NUCLEOTIDE SEQUENCE [LARGE SCALE GENOMIC DNA]</scope>
    <source>
        <strain evidence="3 4">MCCC 1A03005</strain>
    </source>
</reference>
<dbReference type="Proteomes" id="UP000076167">
    <property type="component" value="Unassembled WGS sequence"/>
</dbReference>
<evidence type="ECO:0000256" key="2">
    <source>
        <dbReference type="SAM" id="Phobius"/>
    </source>
</evidence>
<name>A0ABR5Y510_9PROT</name>
<evidence type="ECO:0000313" key="4">
    <source>
        <dbReference type="Proteomes" id="UP000076167"/>
    </source>
</evidence>
<proteinExistence type="predicted"/>
<accession>A0ABR5Y510</accession>
<sequence>MFGRTAQNIGEGGAEKASIGKSQKKSKITRILLRCYFYSCFPVIFFCFLLRPGHLAQVLFRRRACFLYAYWQQSLPQFYERLRYVFRNDLAPLAEDQKATYFTFVQDVLTKIHR</sequence>
<feature type="region of interest" description="Disordered" evidence="1">
    <location>
        <begin position="1"/>
        <end position="24"/>
    </location>
</feature>
<keyword evidence="4" id="KW-1185">Reference proteome</keyword>
<protein>
    <submittedName>
        <fullName evidence="3">Uncharacterized protein</fullName>
    </submittedName>
</protein>
<keyword evidence="2" id="KW-0812">Transmembrane</keyword>
<keyword evidence="2" id="KW-1133">Transmembrane helix</keyword>
<feature type="transmembrane region" description="Helical" evidence="2">
    <location>
        <begin position="31"/>
        <end position="51"/>
    </location>
</feature>
<organism evidence="3 4">
    <name type="scientific">Thalassospira xiamenensis</name>
    <dbReference type="NCBI Taxonomy" id="220697"/>
    <lineage>
        <taxon>Bacteria</taxon>
        <taxon>Pseudomonadati</taxon>
        <taxon>Pseudomonadota</taxon>
        <taxon>Alphaproteobacteria</taxon>
        <taxon>Rhodospirillales</taxon>
        <taxon>Thalassospiraceae</taxon>
        <taxon>Thalassospira</taxon>
    </lineage>
</organism>